<dbReference type="Gene3D" id="3.90.1150.10">
    <property type="entry name" value="Aspartate Aminotransferase, domain 1"/>
    <property type="match status" value="1"/>
</dbReference>
<name>X1F9W9_9ZZZZ</name>
<reference evidence="1" key="1">
    <citation type="journal article" date="2014" name="Front. Microbiol.">
        <title>High frequency of phylogenetically diverse reductive dehalogenase-homologous genes in deep subseafloor sedimentary metagenomes.</title>
        <authorList>
            <person name="Kawai M."/>
            <person name="Futagami T."/>
            <person name="Toyoda A."/>
            <person name="Takaki Y."/>
            <person name="Nishi S."/>
            <person name="Hori S."/>
            <person name="Arai W."/>
            <person name="Tsubouchi T."/>
            <person name="Morono Y."/>
            <person name="Uchiyama I."/>
            <person name="Ito T."/>
            <person name="Fujiyama A."/>
            <person name="Inagaki F."/>
            <person name="Takami H."/>
        </authorList>
    </citation>
    <scope>NUCLEOTIDE SEQUENCE</scope>
    <source>
        <strain evidence="1">Expedition CK06-06</strain>
    </source>
</reference>
<sequence>MHMARAHGLEADLAINGGPAAVTELESPSRPKVGVEEFLELADLWGFSPRALDAIRAATADEDLGNGRHLTRYYNPRPSKVVAFEQEAAQLLGAKHVLAVHSGTSALETAYVAAGIGPGCEVIVPGYTFFATAAAVVSAKAIPVVAEIDESLTIDPEDVAGKIGPNTKAIVPVHMLGTVCDMEPIMRLAKQHDLFVIEDVAQACGAEYHGKRCGTIGDIGCFSVSTYKYIGAGEAGLVVTDDEWLYTRAQNHHDTGACWRPDRYAKERKPGELFCGTNYRMSELEGAVNLVQFRQAPARLARNRQVYRSVISQLRPHEDIIPQQVRDLDGHVGNALAFFAPDASHAEALAEAMRAEGVKCHVFAHGGARDWHVYKYWEHILERKSATS</sequence>
<dbReference type="AlphaFoldDB" id="X1F9W9"/>
<dbReference type="InterPro" id="IPR015421">
    <property type="entry name" value="PyrdxlP-dep_Trfase_major"/>
</dbReference>
<proteinExistence type="predicted"/>
<dbReference type="GO" id="GO:0030170">
    <property type="term" value="F:pyridoxal phosphate binding"/>
    <property type="evidence" value="ECO:0007669"/>
    <property type="project" value="TreeGrafter"/>
</dbReference>
<accession>X1F9W9</accession>
<dbReference type="Pfam" id="PF01041">
    <property type="entry name" value="DegT_DnrJ_EryC1"/>
    <property type="match status" value="1"/>
</dbReference>
<dbReference type="InterPro" id="IPR000653">
    <property type="entry name" value="DegT/StrS_aminotransferase"/>
</dbReference>
<protein>
    <recommendedName>
        <fullName evidence="2">DegT/DnrJ/EryC1/StrS family aminotransferase</fullName>
    </recommendedName>
</protein>
<gene>
    <name evidence="1" type="ORF">S03H2_14070</name>
</gene>
<dbReference type="PANTHER" id="PTHR30244">
    <property type="entry name" value="TRANSAMINASE"/>
    <property type="match status" value="1"/>
</dbReference>
<organism evidence="1">
    <name type="scientific">marine sediment metagenome</name>
    <dbReference type="NCBI Taxonomy" id="412755"/>
    <lineage>
        <taxon>unclassified sequences</taxon>
        <taxon>metagenomes</taxon>
        <taxon>ecological metagenomes</taxon>
    </lineage>
</organism>
<comment type="caution">
    <text evidence="1">The sequence shown here is derived from an EMBL/GenBank/DDBJ whole genome shotgun (WGS) entry which is preliminary data.</text>
</comment>
<dbReference type="PANTHER" id="PTHR30244:SF34">
    <property type="entry name" value="DTDP-4-AMINO-4,6-DIDEOXYGALACTOSE TRANSAMINASE"/>
    <property type="match status" value="1"/>
</dbReference>
<evidence type="ECO:0000313" key="1">
    <source>
        <dbReference type="EMBL" id="GAH41767.1"/>
    </source>
</evidence>
<feature type="non-terminal residue" evidence="1">
    <location>
        <position position="388"/>
    </location>
</feature>
<dbReference type="GO" id="GO:0000271">
    <property type="term" value="P:polysaccharide biosynthetic process"/>
    <property type="evidence" value="ECO:0007669"/>
    <property type="project" value="TreeGrafter"/>
</dbReference>
<dbReference type="InterPro" id="IPR015424">
    <property type="entry name" value="PyrdxlP-dep_Trfase"/>
</dbReference>
<dbReference type="EMBL" id="BARU01007136">
    <property type="protein sequence ID" value="GAH41767.1"/>
    <property type="molecule type" value="Genomic_DNA"/>
</dbReference>
<dbReference type="InterPro" id="IPR015422">
    <property type="entry name" value="PyrdxlP-dep_Trfase_small"/>
</dbReference>
<dbReference type="GO" id="GO:0008483">
    <property type="term" value="F:transaminase activity"/>
    <property type="evidence" value="ECO:0007669"/>
    <property type="project" value="TreeGrafter"/>
</dbReference>
<dbReference type="SUPFAM" id="SSF53383">
    <property type="entry name" value="PLP-dependent transferases"/>
    <property type="match status" value="1"/>
</dbReference>
<evidence type="ECO:0008006" key="2">
    <source>
        <dbReference type="Google" id="ProtNLM"/>
    </source>
</evidence>
<dbReference type="Gene3D" id="3.40.640.10">
    <property type="entry name" value="Type I PLP-dependent aspartate aminotransferase-like (Major domain)"/>
    <property type="match status" value="1"/>
</dbReference>